<evidence type="ECO:0000313" key="1">
    <source>
        <dbReference type="EMBL" id="RNA25078.1"/>
    </source>
</evidence>
<accession>A0A3M7RP68</accession>
<sequence>MVHLNGSRLFGFFQNKFNSKLNKIKQILMIEKDINIFSCFIFDPMNPCESKQTILNFVRKNIFFQKQLLDMSFQIN</sequence>
<keyword evidence="2" id="KW-1185">Reference proteome</keyword>
<name>A0A3M7RP68_BRAPC</name>
<dbReference type="EMBL" id="REGN01002981">
    <property type="protein sequence ID" value="RNA25078.1"/>
    <property type="molecule type" value="Genomic_DNA"/>
</dbReference>
<gene>
    <name evidence="1" type="ORF">BpHYR1_025752</name>
</gene>
<protein>
    <submittedName>
        <fullName evidence="1">Uncharacterized protein</fullName>
    </submittedName>
</protein>
<comment type="caution">
    <text evidence="1">The sequence shown here is derived from an EMBL/GenBank/DDBJ whole genome shotgun (WGS) entry which is preliminary data.</text>
</comment>
<proteinExistence type="predicted"/>
<dbReference type="Proteomes" id="UP000276133">
    <property type="component" value="Unassembled WGS sequence"/>
</dbReference>
<reference evidence="1 2" key="1">
    <citation type="journal article" date="2018" name="Sci. Rep.">
        <title>Genomic signatures of local adaptation to the degree of environmental predictability in rotifers.</title>
        <authorList>
            <person name="Franch-Gras L."/>
            <person name="Hahn C."/>
            <person name="Garcia-Roger E.M."/>
            <person name="Carmona M.J."/>
            <person name="Serra M."/>
            <person name="Gomez A."/>
        </authorList>
    </citation>
    <scope>NUCLEOTIDE SEQUENCE [LARGE SCALE GENOMIC DNA]</scope>
    <source>
        <strain evidence="1">HYR1</strain>
    </source>
</reference>
<organism evidence="1 2">
    <name type="scientific">Brachionus plicatilis</name>
    <name type="common">Marine rotifer</name>
    <name type="synonym">Brachionus muelleri</name>
    <dbReference type="NCBI Taxonomy" id="10195"/>
    <lineage>
        <taxon>Eukaryota</taxon>
        <taxon>Metazoa</taxon>
        <taxon>Spiralia</taxon>
        <taxon>Gnathifera</taxon>
        <taxon>Rotifera</taxon>
        <taxon>Eurotatoria</taxon>
        <taxon>Monogononta</taxon>
        <taxon>Pseudotrocha</taxon>
        <taxon>Ploima</taxon>
        <taxon>Brachionidae</taxon>
        <taxon>Brachionus</taxon>
    </lineage>
</organism>
<dbReference type="AlphaFoldDB" id="A0A3M7RP68"/>
<evidence type="ECO:0000313" key="2">
    <source>
        <dbReference type="Proteomes" id="UP000276133"/>
    </source>
</evidence>